<dbReference type="InterPro" id="IPR038731">
    <property type="entry name" value="RgtA/B/C-like"/>
</dbReference>
<evidence type="ECO:0000313" key="10">
    <source>
        <dbReference type="EMBL" id="MFD1095198.1"/>
    </source>
</evidence>
<feature type="transmembrane region" description="Helical" evidence="8">
    <location>
        <begin position="410"/>
        <end position="433"/>
    </location>
</feature>
<gene>
    <name evidence="10" type="ORF">ACFQ3Q_05510</name>
</gene>
<keyword evidence="2" id="KW-1003">Cell membrane</keyword>
<feature type="domain" description="Glycosyltransferase RgtA/B/C/D-like" evidence="9">
    <location>
        <begin position="65"/>
        <end position="220"/>
    </location>
</feature>
<evidence type="ECO:0000256" key="6">
    <source>
        <dbReference type="ARBA" id="ARBA00022989"/>
    </source>
</evidence>
<dbReference type="GO" id="GO:0016757">
    <property type="term" value="F:glycosyltransferase activity"/>
    <property type="evidence" value="ECO:0007669"/>
    <property type="project" value="UniProtKB-KW"/>
</dbReference>
<keyword evidence="6 8" id="KW-1133">Transmembrane helix</keyword>
<feature type="transmembrane region" description="Helical" evidence="8">
    <location>
        <begin position="319"/>
        <end position="339"/>
    </location>
</feature>
<name>A0ABW3NN81_9FLAO</name>
<feature type="transmembrane region" description="Helical" evidence="8">
    <location>
        <begin position="141"/>
        <end position="157"/>
    </location>
</feature>
<dbReference type="Proteomes" id="UP001597131">
    <property type="component" value="Unassembled WGS sequence"/>
</dbReference>
<feature type="transmembrane region" description="Helical" evidence="8">
    <location>
        <begin position="294"/>
        <end position="313"/>
    </location>
</feature>
<dbReference type="Pfam" id="PF13231">
    <property type="entry name" value="PMT_2"/>
    <property type="match status" value="1"/>
</dbReference>
<feature type="transmembrane region" description="Helical" evidence="8">
    <location>
        <begin position="12"/>
        <end position="34"/>
    </location>
</feature>
<protein>
    <submittedName>
        <fullName evidence="10">ArnT family glycosyltransferase</fullName>
        <ecNumber evidence="10">2.4.-.-</ecNumber>
    </submittedName>
</protein>
<evidence type="ECO:0000256" key="8">
    <source>
        <dbReference type="SAM" id="Phobius"/>
    </source>
</evidence>
<comment type="subcellular location">
    <subcellularLocation>
        <location evidence="1">Cell membrane</location>
        <topology evidence="1">Multi-pass membrane protein</topology>
    </subcellularLocation>
</comment>
<evidence type="ECO:0000313" key="11">
    <source>
        <dbReference type="Proteomes" id="UP001597131"/>
    </source>
</evidence>
<feature type="transmembrane region" description="Helical" evidence="8">
    <location>
        <begin position="380"/>
        <end position="401"/>
    </location>
</feature>
<feature type="transmembrane region" description="Helical" evidence="8">
    <location>
        <begin position="260"/>
        <end position="282"/>
    </location>
</feature>
<keyword evidence="4 10" id="KW-0808">Transferase</keyword>
<dbReference type="RefSeq" id="WP_380743733.1">
    <property type="nucleotide sequence ID" value="NZ_JBHTLI010000001.1"/>
</dbReference>
<keyword evidence="5 8" id="KW-0812">Transmembrane</keyword>
<comment type="caution">
    <text evidence="10">The sequence shown here is derived from an EMBL/GenBank/DDBJ whole genome shotgun (WGS) entry which is preliminary data.</text>
</comment>
<evidence type="ECO:0000256" key="5">
    <source>
        <dbReference type="ARBA" id="ARBA00022692"/>
    </source>
</evidence>
<dbReference type="EMBL" id="JBHTLI010000001">
    <property type="protein sequence ID" value="MFD1095198.1"/>
    <property type="molecule type" value="Genomic_DNA"/>
</dbReference>
<evidence type="ECO:0000256" key="2">
    <source>
        <dbReference type="ARBA" id="ARBA00022475"/>
    </source>
</evidence>
<accession>A0ABW3NN81</accession>
<evidence type="ECO:0000256" key="1">
    <source>
        <dbReference type="ARBA" id="ARBA00004651"/>
    </source>
</evidence>
<feature type="transmembrane region" description="Helical" evidence="8">
    <location>
        <begin position="116"/>
        <end position="135"/>
    </location>
</feature>
<feature type="transmembrane region" description="Helical" evidence="8">
    <location>
        <begin position="214"/>
        <end position="231"/>
    </location>
</feature>
<dbReference type="EC" id="2.4.-.-" evidence="10"/>
<feature type="transmembrane region" description="Helical" evidence="8">
    <location>
        <begin position="351"/>
        <end position="374"/>
    </location>
</feature>
<reference evidence="11" key="1">
    <citation type="journal article" date="2019" name="Int. J. Syst. Evol. Microbiol.">
        <title>The Global Catalogue of Microorganisms (GCM) 10K type strain sequencing project: providing services to taxonomists for standard genome sequencing and annotation.</title>
        <authorList>
            <consortium name="The Broad Institute Genomics Platform"/>
            <consortium name="The Broad Institute Genome Sequencing Center for Infectious Disease"/>
            <person name="Wu L."/>
            <person name="Ma J."/>
        </authorList>
    </citation>
    <scope>NUCLEOTIDE SEQUENCE [LARGE SCALE GENOMIC DNA]</scope>
    <source>
        <strain evidence="11">CCUG 64793</strain>
    </source>
</reference>
<sequence length="544" mass="63552">MPDLNTNKLSYLSILLLVTFLVFFVNLDAIYVNIMEARNFITAREMLNHNNWLLTTLNDLPRYQKPPLPTWLTAISGSILGMDSLVALRLPAALSTLLLIYFFFRFIPKLKLGKKQAFISSLVLATSFYIVFSGRNGQWDIFTHAFMMVCIYYLWNFFCKNSELYQNAVLAGVFLGFSFMSKGPVSLYALFLPFLISFGIVYKFRTFRSKWKPFLVFLVVSLGIGLWWFIYVRLADPLAFQKIAEKEATNWTSYNIRPFWYYWSFFTQSGIWTIPSFVALLYPYLKDRVSNKKAYTFSFLWTILAVVLLSVIPEKKSRYLLPVLIPMAMNTGFYIEYLFRRFSSLPKKEKWVVYFNHGLIALIGIVFPIGGYFFLDLEGFWFWFVLTSLVLFSIGVAKLYFLRKQDYPKVFYLTISFIAAIIVCGFPLVGSLIDNPKFNNIAKLRELEQKENIQVYEYESFGPELIWEYGKPIPLLKEGDSVRIPAEGRFGLLTVPNDSTALNDFSDDFRIKRTARYDLNYVNPEKSGYKERLIRNFYILERKD</sequence>
<proteinExistence type="predicted"/>
<dbReference type="PANTHER" id="PTHR33908:SF3">
    <property type="entry name" value="UNDECAPRENYL PHOSPHATE-ALPHA-4-AMINO-4-DEOXY-L-ARABINOSE ARABINOSYL TRANSFERASE"/>
    <property type="match status" value="1"/>
</dbReference>
<organism evidence="10 11">
    <name type="scientific">Salegentibacter chungangensis</name>
    <dbReference type="NCBI Taxonomy" id="1335724"/>
    <lineage>
        <taxon>Bacteria</taxon>
        <taxon>Pseudomonadati</taxon>
        <taxon>Bacteroidota</taxon>
        <taxon>Flavobacteriia</taxon>
        <taxon>Flavobacteriales</taxon>
        <taxon>Flavobacteriaceae</taxon>
        <taxon>Salegentibacter</taxon>
    </lineage>
</organism>
<feature type="transmembrane region" description="Helical" evidence="8">
    <location>
        <begin position="86"/>
        <end position="104"/>
    </location>
</feature>
<evidence type="ECO:0000256" key="4">
    <source>
        <dbReference type="ARBA" id="ARBA00022679"/>
    </source>
</evidence>
<keyword evidence="3 10" id="KW-0328">Glycosyltransferase</keyword>
<feature type="transmembrane region" description="Helical" evidence="8">
    <location>
        <begin position="186"/>
        <end position="202"/>
    </location>
</feature>
<evidence type="ECO:0000256" key="3">
    <source>
        <dbReference type="ARBA" id="ARBA00022676"/>
    </source>
</evidence>
<keyword evidence="11" id="KW-1185">Reference proteome</keyword>
<keyword evidence="7 8" id="KW-0472">Membrane</keyword>
<dbReference type="PANTHER" id="PTHR33908">
    <property type="entry name" value="MANNOSYLTRANSFERASE YKCB-RELATED"/>
    <property type="match status" value="1"/>
</dbReference>
<dbReference type="InterPro" id="IPR050297">
    <property type="entry name" value="LipidA_mod_glycosyltrf_83"/>
</dbReference>
<evidence type="ECO:0000259" key="9">
    <source>
        <dbReference type="Pfam" id="PF13231"/>
    </source>
</evidence>
<evidence type="ECO:0000256" key="7">
    <source>
        <dbReference type="ARBA" id="ARBA00023136"/>
    </source>
</evidence>